<gene>
    <name evidence="1" type="ORF">EDP2_1772</name>
</gene>
<sequence>MLTYLEIPTADVRLMQEEWQYSINEWEDEGGASEKIYKDVDILKSNNMELIFDLLCFENEGK</sequence>
<protein>
    <submittedName>
        <fullName evidence="1">Uncharacterized protein</fullName>
    </submittedName>
</protein>
<organism evidence="1 2">
    <name type="scientific">Enterobacter cloacae S611</name>
    <dbReference type="NCBI Taxonomy" id="1399146"/>
    <lineage>
        <taxon>Bacteria</taxon>
        <taxon>Pseudomonadati</taxon>
        <taxon>Pseudomonadota</taxon>
        <taxon>Gammaproteobacteria</taxon>
        <taxon>Enterobacterales</taxon>
        <taxon>Enterobacteriaceae</taxon>
        <taxon>Enterobacter</taxon>
        <taxon>Enterobacter cloacae complex</taxon>
    </lineage>
</organism>
<accession>A0ABN0Q924</accession>
<reference evidence="1 2" key="1">
    <citation type="journal article" date="2014" name="Genome Announc.">
        <title>Draft Genome Sequence of Enterobacter cloacae Strain S611.</title>
        <authorList>
            <person name="Wang D."/>
            <person name="Han C.S."/>
            <person name="Dichosa A.E."/>
            <person name="Gleasner C.D."/>
            <person name="Johnson S.L."/>
            <person name="Daligault H.E."/>
            <person name="Davenport K.W."/>
            <person name="Li P.E."/>
            <person name="Pierson E.A."/>
            <person name="Pierson L.S.III."/>
        </authorList>
    </citation>
    <scope>NUCLEOTIDE SEQUENCE [LARGE SCALE GENOMIC DNA]</scope>
    <source>
        <strain evidence="1 2">S611</strain>
    </source>
</reference>
<evidence type="ECO:0000313" key="1">
    <source>
        <dbReference type="EMBL" id="ESS58606.1"/>
    </source>
</evidence>
<evidence type="ECO:0000313" key="2">
    <source>
        <dbReference type="Proteomes" id="UP000017834"/>
    </source>
</evidence>
<keyword evidence="2" id="KW-1185">Reference proteome</keyword>
<comment type="caution">
    <text evidence="1">The sequence shown here is derived from an EMBL/GenBank/DDBJ whole genome shotgun (WGS) entry which is preliminary data.</text>
</comment>
<proteinExistence type="predicted"/>
<dbReference type="EMBL" id="AXOM01000043">
    <property type="protein sequence ID" value="ESS58606.1"/>
    <property type="molecule type" value="Genomic_DNA"/>
</dbReference>
<name>A0ABN0Q924_ENTCL</name>
<dbReference type="Proteomes" id="UP000017834">
    <property type="component" value="Unassembled WGS sequence"/>
</dbReference>